<dbReference type="AlphaFoldDB" id="A0A2U1CLL6"/>
<comment type="caution">
    <text evidence="1">The sequence shown here is derived from an EMBL/GenBank/DDBJ whole genome shotgun (WGS) entry which is preliminary data.</text>
</comment>
<dbReference type="EMBL" id="QEKO01000003">
    <property type="protein sequence ID" value="PVY61883.1"/>
    <property type="molecule type" value="Genomic_DNA"/>
</dbReference>
<proteinExistence type="predicted"/>
<evidence type="ECO:0000313" key="1">
    <source>
        <dbReference type="EMBL" id="PVY61883.1"/>
    </source>
</evidence>
<dbReference type="OrthoDB" id="8689594at2"/>
<evidence type="ECO:0000313" key="2">
    <source>
        <dbReference type="Proteomes" id="UP000246145"/>
    </source>
</evidence>
<protein>
    <submittedName>
        <fullName evidence="1">4,5-dihydroxyphthalate decarboxylase</fullName>
    </submittedName>
</protein>
<dbReference type="RefSeq" id="WP_116518844.1">
    <property type="nucleotide sequence ID" value="NZ_JACCEX010000003.1"/>
</dbReference>
<organism evidence="1 2">
    <name type="scientific">Pusillimonas noertemannii</name>
    <dbReference type="NCBI Taxonomy" id="305977"/>
    <lineage>
        <taxon>Bacteria</taxon>
        <taxon>Pseudomonadati</taxon>
        <taxon>Pseudomonadota</taxon>
        <taxon>Betaproteobacteria</taxon>
        <taxon>Burkholderiales</taxon>
        <taxon>Alcaligenaceae</taxon>
        <taxon>Pusillimonas</taxon>
    </lineage>
</organism>
<keyword evidence="2" id="KW-1185">Reference proteome</keyword>
<dbReference type="Proteomes" id="UP000246145">
    <property type="component" value="Unassembled WGS sequence"/>
</dbReference>
<gene>
    <name evidence="1" type="ORF">C7440_2617</name>
</gene>
<name>A0A2U1CLL6_9BURK</name>
<sequence length="329" mass="36979">MSKLQLSVALGDYDRTRALLDGNVQIDGVDPVYMTLSPEEIFFRAFRNKEFDISEMSFSSYLVKASQGQNDYVAIPVFLSRAFRHTSIYVRTDLIKRPEDLKGKRIGIPEYQLTAIVWARALLEDDYGIAPSSVTWVRGGIEEPGRPEKIKLQLPEGIRLENAPEGKTISQMLSDGELDGFIAPRPPAGAASRNPNVGWLFPDPTATAKDYFKRTGIFPIMHVVGIRKPLLEQHPWLANAAYKAFEQAKSRALKQLADTSATKVTLPFVEEQLKAAKSLMGEDYWSYGVSPNRKTLEAFVRHHHGQGLSHRLMSVDEIFHPSTYETVKI</sequence>
<dbReference type="SUPFAM" id="SSF53850">
    <property type="entry name" value="Periplasmic binding protein-like II"/>
    <property type="match status" value="1"/>
</dbReference>
<dbReference type="STRING" id="1231391.GCA_000308195_00432"/>
<accession>A0A2U1CLL6</accession>
<reference evidence="1 2" key="1">
    <citation type="submission" date="2018-04" db="EMBL/GenBank/DDBJ databases">
        <title>Genomic Encyclopedia of Type Strains, Phase IV (KMG-IV): sequencing the most valuable type-strain genomes for metagenomic binning, comparative biology and taxonomic classification.</title>
        <authorList>
            <person name="Goeker M."/>
        </authorList>
    </citation>
    <scope>NUCLEOTIDE SEQUENCE [LARGE SCALE GENOMIC DNA]</scope>
    <source>
        <strain evidence="1 2">DSM 10065</strain>
    </source>
</reference>
<dbReference type="Gene3D" id="3.40.190.10">
    <property type="entry name" value="Periplasmic binding protein-like II"/>
    <property type="match status" value="1"/>
</dbReference>